<name>A0A323TEK3_9BACI</name>
<feature type="transmembrane region" description="Helical" evidence="1">
    <location>
        <begin position="12"/>
        <end position="30"/>
    </location>
</feature>
<dbReference type="Proteomes" id="UP000248214">
    <property type="component" value="Unassembled WGS sequence"/>
</dbReference>
<organism evidence="2 3">
    <name type="scientific">Salipaludibacillus keqinensis</name>
    <dbReference type="NCBI Taxonomy" id="2045207"/>
    <lineage>
        <taxon>Bacteria</taxon>
        <taxon>Bacillati</taxon>
        <taxon>Bacillota</taxon>
        <taxon>Bacilli</taxon>
        <taxon>Bacillales</taxon>
        <taxon>Bacillaceae</taxon>
    </lineage>
</organism>
<keyword evidence="1" id="KW-0472">Membrane</keyword>
<keyword evidence="1" id="KW-0812">Transmembrane</keyword>
<keyword evidence="3" id="KW-1185">Reference proteome</keyword>
<comment type="caution">
    <text evidence="2">The sequence shown here is derived from an EMBL/GenBank/DDBJ whole genome shotgun (WGS) entry which is preliminary data.</text>
</comment>
<gene>
    <name evidence="2" type="ORF">CR194_07450</name>
</gene>
<sequence length="65" mass="7644">MTNQKSTRKLEIGFHIFIILFAIFIIISSILEYEETERTTVMWILMGVLIGLSSIFRLIKLVKRQ</sequence>
<protein>
    <submittedName>
        <fullName evidence="2">Uncharacterized protein</fullName>
    </submittedName>
</protein>
<accession>A0A323TEK3</accession>
<reference evidence="2 3" key="1">
    <citation type="submission" date="2017-10" db="EMBL/GenBank/DDBJ databases">
        <title>Bacillus sp. nov., a halophilic bacterium isolated from a Keqin Lake.</title>
        <authorList>
            <person name="Wang H."/>
        </authorList>
    </citation>
    <scope>NUCLEOTIDE SEQUENCE [LARGE SCALE GENOMIC DNA]</scope>
    <source>
        <strain evidence="2 3">KQ-12</strain>
    </source>
</reference>
<dbReference type="AlphaFoldDB" id="A0A323TEK3"/>
<keyword evidence="1" id="KW-1133">Transmembrane helix</keyword>
<evidence type="ECO:0000313" key="2">
    <source>
        <dbReference type="EMBL" id="PYZ93026.1"/>
    </source>
</evidence>
<dbReference type="EMBL" id="PDOD01000002">
    <property type="protein sequence ID" value="PYZ93026.1"/>
    <property type="molecule type" value="Genomic_DNA"/>
</dbReference>
<proteinExistence type="predicted"/>
<evidence type="ECO:0000256" key="1">
    <source>
        <dbReference type="SAM" id="Phobius"/>
    </source>
</evidence>
<evidence type="ECO:0000313" key="3">
    <source>
        <dbReference type="Proteomes" id="UP000248214"/>
    </source>
</evidence>
<feature type="transmembrane region" description="Helical" evidence="1">
    <location>
        <begin position="42"/>
        <end position="59"/>
    </location>
</feature>